<evidence type="ECO:0000259" key="1">
    <source>
        <dbReference type="Pfam" id="PF06568"/>
    </source>
</evidence>
<proteinExistence type="predicted"/>
<dbReference type="RefSeq" id="WP_202064854.1">
    <property type="nucleotide sequence ID" value="NZ_JAEQMY010000088.1"/>
</dbReference>
<dbReference type="InterPro" id="IPR009506">
    <property type="entry name" value="YjiS-like"/>
</dbReference>
<dbReference type="EMBL" id="JAEQMY010000088">
    <property type="protein sequence ID" value="MBL0407524.1"/>
    <property type="molecule type" value="Genomic_DNA"/>
</dbReference>
<sequence>MFLSVVLSSLRHWIRARETARQLAALSDRELSDIGLSRGDISQVARQGR</sequence>
<organism evidence="2 3">
    <name type="scientific">Microvirga aerilata</name>
    <dbReference type="NCBI Taxonomy" id="670292"/>
    <lineage>
        <taxon>Bacteria</taxon>
        <taxon>Pseudomonadati</taxon>
        <taxon>Pseudomonadota</taxon>
        <taxon>Alphaproteobacteria</taxon>
        <taxon>Hyphomicrobiales</taxon>
        <taxon>Methylobacteriaceae</taxon>
        <taxon>Microvirga</taxon>
    </lineage>
</organism>
<name>A0A936ZI70_9HYPH</name>
<comment type="caution">
    <text evidence="2">The sequence shown here is derived from an EMBL/GenBank/DDBJ whole genome shotgun (WGS) entry which is preliminary data.</text>
</comment>
<evidence type="ECO:0000313" key="2">
    <source>
        <dbReference type="EMBL" id="MBL0407524.1"/>
    </source>
</evidence>
<gene>
    <name evidence="2" type="ORF">JKG68_26770</name>
</gene>
<accession>A0A936ZI70</accession>
<evidence type="ECO:0000313" key="3">
    <source>
        <dbReference type="Proteomes" id="UP000605848"/>
    </source>
</evidence>
<dbReference type="Pfam" id="PF06568">
    <property type="entry name" value="YjiS-like"/>
    <property type="match status" value="1"/>
</dbReference>
<dbReference type="AlphaFoldDB" id="A0A936ZI70"/>
<feature type="domain" description="YjiS-like" evidence="1">
    <location>
        <begin position="7"/>
        <end position="41"/>
    </location>
</feature>
<reference evidence="2" key="1">
    <citation type="submission" date="2021-01" db="EMBL/GenBank/DDBJ databases">
        <title>Microvirga sp.</title>
        <authorList>
            <person name="Kim M.K."/>
        </authorList>
    </citation>
    <scope>NUCLEOTIDE SEQUENCE</scope>
    <source>
        <strain evidence="2">5420S-16</strain>
    </source>
</reference>
<dbReference type="Proteomes" id="UP000605848">
    <property type="component" value="Unassembled WGS sequence"/>
</dbReference>
<keyword evidence="3" id="KW-1185">Reference proteome</keyword>
<protein>
    <submittedName>
        <fullName evidence="2">DUF1127 domain-containing protein</fullName>
    </submittedName>
</protein>